<dbReference type="Proteomes" id="UP000011083">
    <property type="component" value="Unassembled WGS sequence"/>
</dbReference>
<reference evidence="1 2" key="1">
    <citation type="journal article" date="2013" name="Genome Biol.">
        <title>Genome of Acanthamoeba castellanii highlights extensive lateral gene transfer and early evolution of tyrosine kinase signaling.</title>
        <authorList>
            <person name="Clarke M."/>
            <person name="Lohan A.J."/>
            <person name="Liu B."/>
            <person name="Lagkouvardos I."/>
            <person name="Roy S."/>
            <person name="Zafar N."/>
            <person name="Bertelli C."/>
            <person name="Schilde C."/>
            <person name="Kianianmomeni A."/>
            <person name="Burglin T.R."/>
            <person name="Frech C."/>
            <person name="Turcotte B."/>
            <person name="Kopec K.O."/>
            <person name="Synnott J.M."/>
            <person name="Choo C."/>
            <person name="Paponov I."/>
            <person name="Finkler A."/>
            <person name="Soon Heng Tan C."/>
            <person name="Hutchins A.P."/>
            <person name="Weinmeier T."/>
            <person name="Rattei T."/>
            <person name="Chu J.S."/>
            <person name="Gimenez G."/>
            <person name="Irimia M."/>
            <person name="Rigden D.J."/>
            <person name="Fitzpatrick D.A."/>
            <person name="Lorenzo-Morales J."/>
            <person name="Bateman A."/>
            <person name="Chiu C.H."/>
            <person name="Tang P."/>
            <person name="Hegemann P."/>
            <person name="Fromm H."/>
            <person name="Raoult D."/>
            <person name="Greub G."/>
            <person name="Miranda-Saavedra D."/>
            <person name="Chen N."/>
            <person name="Nash P."/>
            <person name="Ginger M.L."/>
            <person name="Horn M."/>
            <person name="Schaap P."/>
            <person name="Caler L."/>
            <person name="Loftus B."/>
        </authorList>
    </citation>
    <scope>NUCLEOTIDE SEQUENCE [LARGE SCALE GENOMIC DNA]</scope>
    <source>
        <strain evidence="1 2">Neff</strain>
    </source>
</reference>
<sequence length="205" mass="22254">MFVVETDIINAARKAGAKYIVKLATTDSAMHVHSDIFYARSHLAVEHFLEQGDIPFTSLRPNLFHNNVVGLDLASVAKTHQFRTMAHGASVASIDPADVGRAAAALLSLDDPSPHYGQKYTLTGPENINDQSVGEVLREVLQTDVKFAGGVRDDEFPALFLAALANLKQGKGDLAHTATSPEILALAPPRSTFKDYVTHYFAKRV</sequence>
<dbReference type="STRING" id="1257118.L8GFA6"/>
<dbReference type="InterPro" id="IPR036291">
    <property type="entry name" value="NAD(P)-bd_dom_sf"/>
</dbReference>
<dbReference type="EMBL" id="KB008172">
    <property type="protein sequence ID" value="ELR10866.1"/>
    <property type="molecule type" value="Genomic_DNA"/>
</dbReference>
<protein>
    <recommendedName>
        <fullName evidence="3">NmrA-like domain-containing protein</fullName>
    </recommendedName>
</protein>
<name>L8GFA6_ACACF</name>
<dbReference type="AlphaFoldDB" id="L8GFA6"/>
<evidence type="ECO:0000313" key="2">
    <source>
        <dbReference type="Proteomes" id="UP000011083"/>
    </source>
</evidence>
<dbReference type="InterPro" id="IPR051604">
    <property type="entry name" value="Ergot_Alk_Oxidoreductase"/>
</dbReference>
<accession>L8GFA6</accession>
<dbReference type="GeneID" id="14911242"/>
<dbReference type="SUPFAM" id="SSF51735">
    <property type="entry name" value="NAD(P)-binding Rossmann-fold domains"/>
    <property type="match status" value="1"/>
</dbReference>
<proteinExistence type="predicted"/>
<dbReference type="Gene3D" id="3.90.25.10">
    <property type="entry name" value="UDP-galactose 4-epimerase, domain 1"/>
    <property type="match status" value="1"/>
</dbReference>
<evidence type="ECO:0000313" key="1">
    <source>
        <dbReference type="EMBL" id="ELR10866.1"/>
    </source>
</evidence>
<dbReference type="VEuPathDB" id="AmoebaDB:ACA1_181190"/>
<gene>
    <name evidence="1" type="ORF">ACA1_181190</name>
</gene>
<dbReference type="KEGG" id="acan:ACA1_181190"/>
<dbReference type="Gene3D" id="3.40.50.720">
    <property type="entry name" value="NAD(P)-binding Rossmann-like Domain"/>
    <property type="match status" value="1"/>
</dbReference>
<dbReference type="PANTHER" id="PTHR43162:SF1">
    <property type="entry name" value="PRESTALK A DIFFERENTIATION PROTEIN A"/>
    <property type="match status" value="1"/>
</dbReference>
<evidence type="ECO:0008006" key="3">
    <source>
        <dbReference type="Google" id="ProtNLM"/>
    </source>
</evidence>
<organism evidence="1 2">
    <name type="scientific">Acanthamoeba castellanii (strain ATCC 30010 / Neff)</name>
    <dbReference type="NCBI Taxonomy" id="1257118"/>
    <lineage>
        <taxon>Eukaryota</taxon>
        <taxon>Amoebozoa</taxon>
        <taxon>Discosea</taxon>
        <taxon>Longamoebia</taxon>
        <taxon>Centramoebida</taxon>
        <taxon>Acanthamoebidae</taxon>
        <taxon>Acanthamoeba</taxon>
    </lineage>
</organism>
<keyword evidence="2" id="KW-1185">Reference proteome</keyword>
<dbReference type="OrthoDB" id="413314at2759"/>
<dbReference type="RefSeq" id="XP_004332879.1">
    <property type="nucleotide sequence ID" value="XM_004332831.1"/>
</dbReference>
<dbReference type="PANTHER" id="PTHR43162">
    <property type="match status" value="1"/>
</dbReference>